<keyword evidence="7" id="KW-1185">Reference proteome</keyword>
<dbReference type="PROSITE" id="PS50110">
    <property type="entry name" value="RESPONSE_REGULATORY"/>
    <property type="match status" value="1"/>
</dbReference>
<dbReference type="PANTHER" id="PTHR45566">
    <property type="entry name" value="HTH-TYPE TRANSCRIPTIONAL REGULATOR YHJB-RELATED"/>
    <property type="match status" value="1"/>
</dbReference>
<sequence>MNKALTVLVVDDNVLLRMGILEALSEEEDLRSAGEAANGAAALEMFRKLKPDVVTMDYRMPGEDGVECSRKIVAEFPDAKIIVLSVYEGEEDIWQAWQAGVRGYLSKSEAAGNVLEAIRVVGAGGTYFPPAIAERLEARKEQENLTARELEVLRLIVDGNSNKEIMASLNISAGTVRLHVSNVLCKLGASDRTQAAITAVKQGIVHLTR</sequence>
<proteinExistence type="predicted"/>
<name>A0A6C2UST6_9BACT</name>
<evidence type="ECO:0000256" key="2">
    <source>
        <dbReference type="ARBA" id="ARBA00023125"/>
    </source>
</evidence>
<dbReference type="InterPro" id="IPR051015">
    <property type="entry name" value="EvgA-like"/>
</dbReference>
<dbReference type="GO" id="GO:0006355">
    <property type="term" value="P:regulation of DNA-templated transcription"/>
    <property type="evidence" value="ECO:0007669"/>
    <property type="project" value="InterPro"/>
</dbReference>
<dbReference type="Gene3D" id="3.40.50.2300">
    <property type="match status" value="1"/>
</dbReference>
<keyword evidence="2" id="KW-0238">DNA-binding</keyword>
<protein>
    <submittedName>
        <fullName evidence="6">Transcriptional regulatory protein DegU</fullName>
    </submittedName>
</protein>
<dbReference type="InterPro" id="IPR001789">
    <property type="entry name" value="Sig_transdc_resp-reg_receiver"/>
</dbReference>
<dbReference type="GO" id="GO:0003677">
    <property type="term" value="F:DNA binding"/>
    <property type="evidence" value="ECO:0007669"/>
    <property type="project" value="UniProtKB-KW"/>
</dbReference>
<evidence type="ECO:0000256" key="3">
    <source>
        <dbReference type="PROSITE-ProRule" id="PRU00169"/>
    </source>
</evidence>
<dbReference type="SUPFAM" id="SSF52172">
    <property type="entry name" value="CheY-like"/>
    <property type="match status" value="1"/>
</dbReference>
<dbReference type="PROSITE" id="PS50043">
    <property type="entry name" value="HTH_LUXR_2"/>
    <property type="match status" value="1"/>
</dbReference>
<evidence type="ECO:0000259" key="4">
    <source>
        <dbReference type="PROSITE" id="PS50043"/>
    </source>
</evidence>
<organism evidence="6 7">
    <name type="scientific">Pontiella sulfatireligans</name>
    <dbReference type="NCBI Taxonomy" id="2750658"/>
    <lineage>
        <taxon>Bacteria</taxon>
        <taxon>Pseudomonadati</taxon>
        <taxon>Kiritimatiellota</taxon>
        <taxon>Kiritimatiellia</taxon>
        <taxon>Kiritimatiellales</taxon>
        <taxon>Pontiellaceae</taxon>
        <taxon>Pontiella</taxon>
    </lineage>
</organism>
<dbReference type="AlphaFoldDB" id="A0A6C2UST6"/>
<dbReference type="InterPro" id="IPR011006">
    <property type="entry name" value="CheY-like_superfamily"/>
</dbReference>
<dbReference type="PRINTS" id="PR00038">
    <property type="entry name" value="HTHLUXR"/>
</dbReference>
<dbReference type="Proteomes" id="UP000346198">
    <property type="component" value="Unassembled WGS sequence"/>
</dbReference>
<dbReference type="RefSeq" id="WP_136063677.1">
    <property type="nucleotide sequence ID" value="NZ_CAAHFH010000002.1"/>
</dbReference>
<dbReference type="SUPFAM" id="SSF46894">
    <property type="entry name" value="C-terminal effector domain of the bipartite response regulators"/>
    <property type="match status" value="1"/>
</dbReference>
<dbReference type="CDD" id="cd06170">
    <property type="entry name" value="LuxR_C_like"/>
    <property type="match status" value="1"/>
</dbReference>
<feature type="modified residue" description="4-aspartylphosphate" evidence="3">
    <location>
        <position position="57"/>
    </location>
</feature>
<evidence type="ECO:0000259" key="5">
    <source>
        <dbReference type="PROSITE" id="PS50110"/>
    </source>
</evidence>
<keyword evidence="1 3" id="KW-0597">Phosphoprotein</keyword>
<evidence type="ECO:0000313" key="7">
    <source>
        <dbReference type="Proteomes" id="UP000346198"/>
    </source>
</evidence>
<dbReference type="GO" id="GO:0000160">
    <property type="term" value="P:phosphorelay signal transduction system"/>
    <property type="evidence" value="ECO:0007669"/>
    <property type="project" value="InterPro"/>
</dbReference>
<evidence type="ECO:0000313" key="6">
    <source>
        <dbReference type="EMBL" id="VGO22287.1"/>
    </source>
</evidence>
<dbReference type="InterPro" id="IPR000792">
    <property type="entry name" value="Tscrpt_reg_LuxR_C"/>
</dbReference>
<dbReference type="CDD" id="cd17535">
    <property type="entry name" value="REC_NarL-like"/>
    <property type="match status" value="1"/>
</dbReference>
<accession>A0A6C2UST6</accession>
<dbReference type="SMART" id="SM00448">
    <property type="entry name" value="REC"/>
    <property type="match status" value="1"/>
</dbReference>
<dbReference type="SMART" id="SM00421">
    <property type="entry name" value="HTH_LUXR"/>
    <property type="match status" value="1"/>
</dbReference>
<dbReference type="InterPro" id="IPR058245">
    <property type="entry name" value="NreC/VraR/RcsB-like_REC"/>
</dbReference>
<feature type="domain" description="HTH luxR-type" evidence="4">
    <location>
        <begin position="138"/>
        <end position="203"/>
    </location>
</feature>
<feature type="domain" description="Response regulatory" evidence="5">
    <location>
        <begin position="6"/>
        <end position="122"/>
    </location>
</feature>
<evidence type="ECO:0000256" key="1">
    <source>
        <dbReference type="ARBA" id="ARBA00022553"/>
    </source>
</evidence>
<dbReference type="InterPro" id="IPR016032">
    <property type="entry name" value="Sig_transdc_resp-reg_C-effctor"/>
</dbReference>
<dbReference type="Pfam" id="PF00196">
    <property type="entry name" value="GerE"/>
    <property type="match status" value="1"/>
</dbReference>
<dbReference type="Pfam" id="PF00072">
    <property type="entry name" value="Response_reg"/>
    <property type="match status" value="1"/>
</dbReference>
<gene>
    <name evidence="6" type="primary">degU_8</name>
    <name evidence="6" type="ORF">SCARR_04369</name>
</gene>
<dbReference type="EMBL" id="CAAHFH010000002">
    <property type="protein sequence ID" value="VGO22287.1"/>
    <property type="molecule type" value="Genomic_DNA"/>
</dbReference>
<reference evidence="6 7" key="1">
    <citation type="submission" date="2019-04" db="EMBL/GenBank/DDBJ databases">
        <authorList>
            <person name="Van Vliet M D."/>
        </authorList>
    </citation>
    <scope>NUCLEOTIDE SEQUENCE [LARGE SCALE GENOMIC DNA]</scope>
    <source>
        <strain evidence="6 7">F21</strain>
    </source>
</reference>
<dbReference type="PANTHER" id="PTHR45566:SF2">
    <property type="entry name" value="NARL SUBFAMILY"/>
    <property type="match status" value="1"/>
</dbReference>